<accession>A0A8J5LCF4</accession>
<sequence>MGASKLLIVSIVISLLFVGVCADAEIQEEVVVEHEDPDSRLKLELEQLRFEISALESSNIDKEQELTSKDERITHLEKIMKEKSLSIASLRSNMESIQKKGDLDTKEIVKKAQARVDELEEQVEKLTAEIKLQNSETDSLNAWAIEAEMKVKDLSLKLENLQKTNNEQNNRIQKTEHALQVAEEELIRVHLEATTKSKELTQAHGAWFPPWFATHFSYYKELATIYWKEHGQPVLHVLLQQVSEKLNYAQQLMEPHFETAKTAAKRFSQPYIDQVATITKPHVEKVRVGLSPYSDHVSHAYGKFLKSATTYHLQVQVGIQEFFKNHEIIKPLATKELVWFMASAFLALPIFLVYRLLSYILGWRIGLVIGYVPCFYLDTHRKVFGVWKASFANELG</sequence>
<dbReference type="PANTHER" id="PTHR34360:SF1">
    <property type="entry name" value="OS08G0519400 PROTEIN"/>
    <property type="match status" value="1"/>
</dbReference>
<dbReference type="Proteomes" id="UP000734854">
    <property type="component" value="Unassembled WGS sequence"/>
</dbReference>
<keyword evidence="2" id="KW-0472">Membrane</keyword>
<name>A0A8J5LCF4_ZINOF</name>
<evidence type="ECO:0000313" key="4">
    <source>
        <dbReference type="EMBL" id="KAG6513061.1"/>
    </source>
</evidence>
<dbReference type="SUPFAM" id="SSF58113">
    <property type="entry name" value="Apolipoprotein A-I"/>
    <property type="match status" value="1"/>
</dbReference>
<dbReference type="AlphaFoldDB" id="A0A8J5LCF4"/>
<evidence type="ECO:0000256" key="3">
    <source>
        <dbReference type="SAM" id="SignalP"/>
    </source>
</evidence>
<feature type="signal peptide" evidence="3">
    <location>
        <begin position="1"/>
        <end position="22"/>
    </location>
</feature>
<feature type="coiled-coil region" evidence="1">
    <location>
        <begin position="45"/>
        <end position="192"/>
    </location>
</feature>
<keyword evidence="3" id="KW-0732">Signal</keyword>
<dbReference type="PANTHER" id="PTHR34360">
    <property type="entry name" value="OS08G0519400 PROTEIN"/>
    <property type="match status" value="1"/>
</dbReference>
<reference evidence="4 5" key="1">
    <citation type="submission" date="2020-08" db="EMBL/GenBank/DDBJ databases">
        <title>Plant Genome Project.</title>
        <authorList>
            <person name="Zhang R.-G."/>
        </authorList>
    </citation>
    <scope>NUCLEOTIDE SEQUENCE [LARGE SCALE GENOMIC DNA]</scope>
    <source>
        <tissue evidence="4">Rhizome</tissue>
    </source>
</reference>
<evidence type="ECO:0000256" key="2">
    <source>
        <dbReference type="SAM" id="Phobius"/>
    </source>
</evidence>
<evidence type="ECO:0000313" key="5">
    <source>
        <dbReference type="Proteomes" id="UP000734854"/>
    </source>
</evidence>
<keyword evidence="1" id="KW-0175">Coiled coil</keyword>
<keyword evidence="2" id="KW-1133">Transmembrane helix</keyword>
<organism evidence="4 5">
    <name type="scientific">Zingiber officinale</name>
    <name type="common">Ginger</name>
    <name type="synonym">Amomum zingiber</name>
    <dbReference type="NCBI Taxonomy" id="94328"/>
    <lineage>
        <taxon>Eukaryota</taxon>
        <taxon>Viridiplantae</taxon>
        <taxon>Streptophyta</taxon>
        <taxon>Embryophyta</taxon>
        <taxon>Tracheophyta</taxon>
        <taxon>Spermatophyta</taxon>
        <taxon>Magnoliopsida</taxon>
        <taxon>Liliopsida</taxon>
        <taxon>Zingiberales</taxon>
        <taxon>Zingiberaceae</taxon>
        <taxon>Zingiber</taxon>
    </lineage>
</organism>
<comment type="caution">
    <text evidence="4">The sequence shown here is derived from an EMBL/GenBank/DDBJ whole genome shotgun (WGS) entry which is preliminary data.</text>
</comment>
<feature type="transmembrane region" description="Helical" evidence="2">
    <location>
        <begin position="337"/>
        <end position="357"/>
    </location>
</feature>
<protein>
    <submittedName>
        <fullName evidence="4">Uncharacterized protein</fullName>
    </submittedName>
</protein>
<proteinExistence type="predicted"/>
<gene>
    <name evidence="4" type="ORF">ZIOFF_023368</name>
</gene>
<keyword evidence="2" id="KW-0812">Transmembrane</keyword>
<dbReference type="EMBL" id="JACMSC010000007">
    <property type="protein sequence ID" value="KAG6513061.1"/>
    <property type="molecule type" value="Genomic_DNA"/>
</dbReference>
<keyword evidence="5" id="KW-1185">Reference proteome</keyword>
<evidence type="ECO:0000256" key="1">
    <source>
        <dbReference type="SAM" id="Coils"/>
    </source>
</evidence>
<feature type="chain" id="PRO_5035146419" evidence="3">
    <location>
        <begin position="23"/>
        <end position="396"/>
    </location>
</feature>